<evidence type="ECO:0000313" key="1">
    <source>
        <dbReference type="EMBL" id="KTC98567.1"/>
    </source>
</evidence>
<sequence length="240" mass="28264">MPELNPQSLTVNHRECHGNVFKWWKKVKHPTVIGRFFPSFQTRLLDKSLNEFSSLLETQECRLKQKRLSALKLLQTQILDWQHMHVINKRTSHRHQVIDALLQWVNKEIQTSGQPSVNEVKAEPNRQQASLSLPSSDETLYNWWKKHNRQHGFTWRSDATKELDKAIRWYSNAIIVYKQEALQEILNAIDVWLYARKDQSNRQPLVLQLKHRVEAEIARIGIDAFDEQSEDDDLSFGFNG</sequence>
<comment type="caution">
    <text evidence="1">The sequence shown here is derived from an EMBL/GenBank/DDBJ whole genome shotgun (WGS) entry which is preliminary data.</text>
</comment>
<protein>
    <submittedName>
        <fullName evidence="1">Uncharacterized protein</fullName>
    </submittedName>
</protein>
<name>A0A0W0TSI1_LEGER</name>
<dbReference type="AlphaFoldDB" id="A0A0W0TSI1"/>
<dbReference type="STRING" id="448.Lery_0731"/>
<gene>
    <name evidence="1" type="ORF">Lery_0731</name>
</gene>
<proteinExistence type="predicted"/>
<evidence type="ECO:0000313" key="2">
    <source>
        <dbReference type="Proteomes" id="UP000054773"/>
    </source>
</evidence>
<dbReference type="EMBL" id="LNYA01000018">
    <property type="protein sequence ID" value="KTC98567.1"/>
    <property type="molecule type" value="Genomic_DNA"/>
</dbReference>
<organism evidence="1 2">
    <name type="scientific">Legionella erythra</name>
    <dbReference type="NCBI Taxonomy" id="448"/>
    <lineage>
        <taxon>Bacteria</taxon>
        <taxon>Pseudomonadati</taxon>
        <taxon>Pseudomonadota</taxon>
        <taxon>Gammaproteobacteria</taxon>
        <taxon>Legionellales</taxon>
        <taxon>Legionellaceae</taxon>
        <taxon>Legionella</taxon>
    </lineage>
</organism>
<dbReference type="PATRIC" id="fig|448.7.peg.765"/>
<accession>A0A0W0TSI1</accession>
<dbReference type="Proteomes" id="UP000054773">
    <property type="component" value="Unassembled WGS sequence"/>
</dbReference>
<keyword evidence="2" id="KW-1185">Reference proteome</keyword>
<reference evidence="1 2" key="1">
    <citation type="submission" date="2015-11" db="EMBL/GenBank/DDBJ databases">
        <title>Genomic analysis of 38 Legionella species identifies large and diverse effector repertoires.</title>
        <authorList>
            <person name="Burstein D."/>
            <person name="Amaro F."/>
            <person name="Zusman T."/>
            <person name="Lifshitz Z."/>
            <person name="Cohen O."/>
            <person name="Gilbert J.A."/>
            <person name="Pupko T."/>
            <person name="Shuman H.A."/>
            <person name="Segal G."/>
        </authorList>
    </citation>
    <scope>NUCLEOTIDE SEQUENCE [LARGE SCALE GENOMIC DNA]</scope>
    <source>
        <strain evidence="1 2">SE-32A-C8</strain>
    </source>
</reference>